<organism evidence="1 2">
    <name type="scientific">Rhabditophanes sp. KR3021</name>
    <dbReference type="NCBI Taxonomy" id="114890"/>
    <lineage>
        <taxon>Eukaryota</taxon>
        <taxon>Metazoa</taxon>
        <taxon>Ecdysozoa</taxon>
        <taxon>Nematoda</taxon>
        <taxon>Chromadorea</taxon>
        <taxon>Rhabditida</taxon>
        <taxon>Tylenchina</taxon>
        <taxon>Panagrolaimomorpha</taxon>
        <taxon>Strongyloidoidea</taxon>
        <taxon>Alloionematidae</taxon>
        <taxon>Rhabditophanes</taxon>
    </lineage>
</organism>
<reference evidence="2" key="1">
    <citation type="submission" date="2016-11" db="UniProtKB">
        <authorList>
            <consortium name="WormBaseParasite"/>
        </authorList>
    </citation>
    <scope>IDENTIFICATION</scope>
    <source>
        <strain evidence="2">KR3021</strain>
    </source>
</reference>
<dbReference type="Proteomes" id="UP000095286">
    <property type="component" value="Unplaced"/>
</dbReference>
<name>A0AC35TGZ2_9BILA</name>
<accession>A0AC35TGZ2</accession>
<dbReference type="WBParaSite" id="RSKR_0000038100.1">
    <property type="protein sequence ID" value="RSKR_0000038100.1"/>
    <property type="gene ID" value="RSKR_0000038100"/>
</dbReference>
<evidence type="ECO:0000313" key="2">
    <source>
        <dbReference type="WBParaSite" id="RSKR_0000038100.1"/>
    </source>
</evidence>
<evidence type="ECO:0000313" key="1">
    <source>
        <dbReference type="Proteomes" id="UP000095286"/>
    </source>
</evidence>
<sequence length="223" mass="25448">MVTISYEPLHNSERRGVRHGGLSQSKLFCLVCALIVFFWLLYSHHSISNKLDAATSIVEEQARNLDASKKQIKNLRIELETAKQENKTLRDEQLKNEKDLNTFKTQNLDQQSKLASADKIKSDIENKWRLDKLELDKNRAMIDAKDQELRKCQRTLEEKNRPIVAEPEINQEKIKEEALVPKGINDAANLPLADDNESANNVGNAPVNHENEGLLVNDKPQEN</sequence>
<protein>
    <submittedName>
        <fullName evidence="2">Golgi membrane protein 1</fullName>
    </submittedName>
</protein>
<proteinExistence type="predicted"/>